<evidence type="ECO:0000256" key="1">
    <source>
        <dbReference type="SAM" id="MobiDB-lite"/>
    </source>
</evidence>
<dbReference type="AlphaFoldDB" id="A0A6A5ZML2"/>
<proteinExistence type="predicted"/>
<reference evidence="2" key="1">
    <citation type="journal article" date="2020" name="Stud. Mycol.">
        <title>101 Dothideomycetes genomes: a test case for predicting lifestyles and emergence of pathogens.</title>
        <authorList>
            <person name="Haridas S."/>
            <person name="Albert R."/>
            <person name="Binder M."/>
            <person name="Bloem J."/>
            <person name="Labutti K."/>
            <person name="Salamov A."/>
            <person name="Andreopoulos B."/>
            <person name="Baker S."/>
            <person name="Barry K."/>
            <person name="Bills G."/>
            <person name="Bluhm B."/>
            <person name="Cannon C."/>
            <person name="Castanera R."/>
            <person name="Culley D."/>
            <person name="Daum C."/>
            <person name="Ezra D."/>
            <person name="Gonzalez J."/>
            <person name="Henrissat B."/>
            <person name="Kuo A."/>
            <person name="Liang C."/>
            <person name="Lipzen A."/>
            <person name="Lutzoni F."/>
            <person name="Magnuson J."/>
            <person name="Mondo S."/>
            <person name="Nolan M."/>
            <person name="Ohm R."/>
            <person name="Pangilinan J."/>
            <person name="Park H.-J."/>
            <person name="Ramirez L."/>
            <person name="Alfaro M."/>
            <person name="Sun H."/>
            <person name="Tritt A."/>
            <person name="Yoshinaga Y."/>
            <person name="Zwiers L.-H."/>
            <person name="Turgeon B."/>
            <person name="Goodwin S."/>
            <person name="Spatafora J."/>
            <person name="Crous P."/>
            <person name="Grigoriev I."/>
        </authorList>
    </citation>
    <scope>NUCLEOTIDE SEQUENCE</scope>
    <source>
        <strain evidence="2">CBS 627.86</strain>
    </source>
</reference>
<protein>
    <submittedName>
        <fullName evidence="2">Uncharacterized protein</fullName>
    </submittedName>
</protein>
<sequence length="132" mass="14734">MAELNDLEKVQLQLELKKLIISQAQAIYGPQLDTPCTYDVVISKAAGLYIARAIAYTEPNFRAYTVVRESSPKQSFSAAMRDLLDKLCEGLTESSEGMDRSMVEKGREERGYDAYGGNPYGYGEGEEGYRSR</sequence>
<name>A0A6A5ZML2_9PLEO</name>
<gene>
    <name evidence="2" type="ORF">BDV96DRAFT_595249</name>
</gene>
<dbReference type="EMBL" id="ML977313">
    <property type="protein sequence ID" value="KAF2120842.1"/>
    <property type="molecule type" value="Genomic_DNA"/>
</dbReference>
<dbReference type="Proteomes" id="UP000799770">
    <property type="component" value="Unassembled WGS sequence"/>
</dbReference>
<keyword evidence="3" id="KW-1185">Reference proteome</keyword>
<evidence type="ECO:0000313" key="2">
    <source>
        <dbReference type="EMBL" id="KAF2120842.1"/>
    </source>
</evidence>
<evidence type="ECO:0000313" key="3">
    <source>
        <dbReference type="Proteomes" id="UP000799770"/>
    </source>
</evidence>
<feature type="compositionally biased region" description="Basic and acidic residues" evidence="1">
    <location>
        <begin position="97"/>
        <end position="112"/>
    </location>
</feature>
<feature type="region of interest" description="Disordered" evidence="1">
    <location>
        <begin position="95"/>
        <end position="132"/>
    </location>
</feature>
<accession>A0A6A5ZML2</accession>
<organism evidence="2 3">
    <name type="scientific">Lophiotrema nucula</name>
    <dbReference type="NCBI Taxonomy" id="690887"/>
    <lineage>
        <taxon>Eukaryota</taxon>
        <taxon>Fungi</taxon>
        <taxon>Dikarya</taxon>
        <taxon>Ascomycota</taxon>
        <taxon>Pezizomycotina</taxon>
        <taxon>Dothideomycetes</taxon>
        <taxon>Pleosporomycetidae</taxon>
        <taxon>Pleosporales</taxon>
        <taxon>Lophiotremataceae</taxon>
        <taxon>Lophiotrema</taxon>
    </lineage>
</organism>